<dbReference type="CDD" id="cd19481">
    <property type="entry name" value="RecA-like_protease"/>
    <property type="match status" value="1"/>
</dbReference>
<dbReference type="InterPro" id="IPR027417">
    <property type="entry name" value="P-loop_NTPase"/>
</dbReference>
<evidence type="ECO:0000256" key="1">
    <source>
        <dbReference type="ARBA" id="ARBA00006914"/>
    </source>
</evidence>
<dbReference type="InterPro" id="IPR054472">
    <property type="entry name" value="WHD"/>
</dbReference>
<dbReference type="Gene3D" id="3.40.50.300">
    <property type="entry name" value="P-loop containing nucleotide triphosphate hydrolases"/>
    <property type="match status" value="1"/>
</dbReference>
<dbReference type="SUPFAM" id="SSF52540">
    <property type="entry name" value="P-loop containing nucleoside triphosphate hydrolases"/>
    <property type="match status" value="1"/>
</dbReference>
<feature type="region of interest" description="Disordered" evidence="4">
    <location>
        <begin position="337"/>
        <end position="396"/>
    </location>
</feature>
<evidence type="ECO:0000259" key="5">
    <source>
        <dbReference type="SMART" id="SM00382"/>
    </source>
</evidence>
<evidence type="ECO:0000256" key="2">
    <source>
        <dbReference type="ARBA" id="ARBA00022741"/>
    </source>
</evidence>
<evidence type="ECO:0000256" key="4">
    <source>
        <dbReference type="SAM" id="MobiDB-lite"/>
    </source>
</evidence>
<keyword evidence="7" id="KW-1185">Reference proteome</keyword>
<evidence type="ECO:0000313" key="6">
    <source>
        <dbReference type="EMBL" id="MFC4360609.1"/>
    </source>
</evidence>
<protein>
    <submittedName>
        <fullName evidence="6">AAA family ATPase</fullName>
    </submittedName>
</protein>
<dbReference type="InterPro" id="IPR003959">
    <property type="entry name" value="ATPase_AAA_core"/>
</dbReference>
<evidence type="ECO:0000256" key="3">
    <source>
        <dbReference type="ARBA" id="ARBA00022840"/>
    </source>
</evidence>
<name>A0ABD5PIB4_9EURY</name>
<dbReference type="PANTHER" id="PTHR23073">
    <property type="entry name" value="26S PROTEASOME REGULATORY SUBUNIT"/>
    <property type="match status" value="1"/>
</dbReference>
<keyword evidence="2" id="KW-0547">Nucleotide-binding</keyword>
<evidence type="ECO:0000313" key="7">
    <source>
        <dbReference type="Proteomes" id="UP001595921"/>
    </source>
</evidence>
<feature type="compositionally biased region" description="Acidic residues" evidence="4">
    <location>
        <begin position="351"/>
        <end position="365"/>
    </location>
</feature>
<reference evidence="6 7" key="1">
    <citation type="journal article" date="2019" name="Int. J. Syst. Evol. Microbiol.">
        <title>The Global Catalogue of Microorganisms (GCM) 10K type strain sequencing project: providing services to taxonomists for standard genome sequencing and annotation.</title>
        <authorList>
            <consortium name="The Broad Institute Genomics Platform"/>
            <consortium name="The Broad Institute Genome Sequencing Center for Infectious Disease"/>
            <person name="Wu L."/>
            <person name="Ma J."/>
        </authorList>
    </citation>
    <scope>NUCLEOTIDE SEQUENCE [LARGE SCALE GENOMIC DNA]</scope>
    <source>
        <strain evidence="6 7">CGMCC 1.12553</strain>
    </source>
</reference>
<dbReference type="RefSeq" id="WP_267620968.1">
    <property type="nucleotide sequence ID" value="NZ_JAODIW010000005.1"/>
</dbReference>
<proteinExistence type="inferred from homology"/>
<dbReference type="Pfam" id="PF00004">
    <property type="entry name" value="AAA"/>
    <property type="match status" value="1"/>
</dbReference>
<dbReference type="EMBL" id="JBHSDS010000017">
    <property type="protein sequence ID" value="MFC4360609.1"/>
    <property type="molecule type" value="Genomic_DNA"/>
</dbReference>
<comment type="similarity">
    <text evidence="1">Belongs to the AAA ATPase family.</text>
</comment>
<dbReference type="SMART" id="SM00382">
    <property type="entry name" value="AAA"/>
    <property type="match status" value="1"/>
</dbReference>
<dbReference type="AlphaFoldDB" id="A0ABD5PIB4"/>
<dbReference type="GO" id="GO:0005524">
    <property type="term" value="F:ATP binding"/>
    <property type="evidence" value="ECO:0007669"/>
    <property type="project" value="UniProtKB-KW"/>
</dbReference>
<sequence length="998" mass="111066">MLDWLRRKLGHDGKETADGLEPYENGPNADEDEPIQEGDEQERDTTGTEPEEGGSEPNENGTAQDTGDSEPEEEGPASGGGGPKPGENGPKPPNGPKRPPRMETDWLTVMRERRDEAYTDSKEHLLDELQRIDFLLWARVAQWREETVDASNEFAGYYISDEKVDELLSPRTDGQELVLPGGTTGKELAEYAEELARVIRNRVALTREVGRKLRLASLSERFELDRRSRDVFLFAAAPELDPKYETVYAYLNDDITRGRPTVDLILRALSYSPRRRLEDRSLLGSNASLRQNQLVRLGRNDEMPLSARSLRVDDRVVNYLLGIDTLDESLEGFVDHVEPTEGSDYGTNGESTDEPDSNGESDDSPDENHFESATQSKPQDAHEQETPYEGGDAEEETRRLGELVLDDDVRVQLEQLVRKGEDDFVFGMEPPESSTTVMAHFYGPYGSGKRDATVAICADRDVDLLVADVRGLVTNGIREPVEVLLREARLQDAALAISHLDVLDDESNEDVDLTVLIRALDRFEGWVFLLGKDALRTSQRLGANEHQFVAVNFPIPSYDRRRELWDAVDGLPDGIDTADLAGKFRLTGGQIEDAVATARSRAYGTELTVEDVYAGCRLQSREKLGSLGRVVEPVYRWDDIVLPGDKKKHLEEVAAHVEHQGRVYTDWGFKEKFSLGNGVIVLFTGQSGTGKTMAAEIIANEVGLDLYKIDLSSVVSKYIGETEKNLSQVFDEAENSNAILFFDEADALFGKRSEVSDAHDRYANIEVNYLLQRVEEHDGAVILTTNFKQNIDEAFLRRIHLSVDFPRPDEAARKRIWEGIFPVGTPPKSDGTNGEEASAGETIANAMPVGGTPVGDLDYEFLSTFELTGGNIKNIALAAAFLAASGWQRGPDEGLHWAEREDVRAELQDECAKFVGRVSKEGANALGDMPTACREIVVESLDEDEQEEFPAELSSGETYSFLNTVEMVHVLWALRRELQKNGKLVKPEAFGEYRELVS</sequence>
<feature type="region of interest" description="Disordered" evidence="4">
    <location>
        <begin position="1"/>
        <end position="103"/>
    </location>
</feature>
<keyword evidence="3" id="KW-0067">ATP-binding</keyword>
<dbReference type="Proteomes" id="UP001595921">
    <property type="component" value="Unassembled WGS sequence"/>
</dbReference>
<dbReference type="InterPro" id="IPR003593">
    <property type="entry name" value="AAA+_ATPase"/>
</dbReference>
<dbReference type="InterPro" id="IPR050221">
    <property type="entry name" value="26S_Proteasome_ATPase"/>
</dbReference>
<feature type="domain" description="AAA+ ATPase" evidence="5">
    <location>
        <begin position="677"/>
        <end position="809"/>
    </location>
</feature>
<accession>A0ABD5PIB4</accession>
<gene>
    <name evidence="6" type="ORF">ACFO0N_21915</name>
</gene>
<feature type="compositionally biased region" description="Basic and acidic residues" evidence="4">
    <location>
        <begin position="1"/>
        <end position="17"/>
    </location>
</feature>
<dbReference type="Pfam" id="PF22977">
    <property type="entry name" value="WHD"/>
    <property type="match status" value="1"/>
</dbReference>
<feature type="compositionally biased region" description="Acidic residues" evidence="4">
    <location>
        <begin position="29"/>
        <end position="42"/>
    </location>
</feature>
<comment type="caution">
    <text evidence="6">The sequence shown here is derived from an EMBL/GenBank/DDBJ whole genome shotgun (WGS) entry which is preliminary data.</text>
</comment>
<organism evidence="6 7">
    <name type="scientific">Halobium salinum</name>
    <dbReference type="NCBI Taxonomy" id="1364940"/>
    <lineage>
        <taxon>Archaea</taxon>
        <taxon>Methanobacteriati</taxon>
        <taxon>Methanobacteriota</taxon>
        <taxon>Stenosarchaea group</taxon>
        <taxon>Halobacteria</taxon>
        <taxon>Halobacteriales</taxon>
        <taxon>Haloferacaceae</taxon>
        <taxon>Halobium</taxon>
    </lineage>
</organism>